<dbReference type="RefSeq" id="WP_092021705.1">
    <property type="nucleotide sequence ID" value="NZ_FOUE01000002.1"/>
</dbReference>
<gene>
    <name evidence="1" type="ORF">SAMN04487963_1797</name>
</gene>
<sequence>MSFEILPWSEISDQFGDNLLLGNGASIAVDERFRYRSLKEHAIENGLFSEDVESLFEFFRTSDFELVLRIVWQSTNVNAALGIEDDKTEQAYRHVRDCLIDAVRDIHPEYGEVEDHLPAIASFMKCFKTIVSLNYDLIVYWAMMHGNKLRNGHRFKDCFHGRSFDDDWSRFREPYGDDRDSSLVFYPHGNLILARDKLENERKIASSGSGLLESILDKWAAGSYVPLFVSEGTMDQKKKSIKTSFYLNTVYREVLTSFSNSVVFYGWGAGEQDQHILEQIARSKPRKVAFSVRDNDQGYCNWVNELVKQVCGEDCRVFFYDSASADCWNNA</sequence>
<keyword evidence="2" id="KW-1185">Reference proteome</keyword>
<evidence type="ECO:0000313" key="2">
    <source>
        <dbReference type="Proteomes" id="UP000198519"/>
    </source>
</evidence>
<dbReference type="AlphaFoldDB" id="A0A1I4P4R6"/>
<organism evidence="1 2">
    <name type="scientific">Marinobacter zhejiangensis</name>
    <dbReference type="NCBI Taxonomy" id="488535"/>
    <lineage>
        <taxon>Bacteria</taxon>
        <taxon>Pseudomonadati</taxon>
        <taxon>Pseudomonadota</taxon>
        <taxon>Gammaproteobacteria</taxon>
        <taxon>Pseudomonadales</taxon>
        <taxon>Marinobacteraceae</taxon>
        <taxon>Marinobacter</taxon>
    </lineage>
</organism>
<evidence type="ECO:0008006" key="3">
    <source>
        <dbReference type="Google" id="ProtNLM"/>
    </source>
</evidence>
<name>A0A1I4P4R6_9GAMM</name>
<dbReference type="Proteomes" id="UP000198519">
    <property type="component" value="Unassembled WGS sequence"/>
</dbReference>
<accession>A0A1I4P4R6</accession>
<dbReference type="InterPro" id="IPR032581">
    <property type="entry name" value="DUF4917"/>
</dbReference>
<dbReference type="STRING" id="488535.SAMN04487963_1797"/>
<evidence type="ECO:0000313" key="1">
    <source>
        <dbReference type="EMBL" id="SFM22540.1"/>
    </source>
</evidence>
<protein>
    <recommendedName>
        <fullName evidence="3">DUF4917 domain-containing protein</fullName>
    </recommendedName>
</protein>
<reference evidence="2" key="1">
    <citation type="submission" date="2016-10" db="EMBL/GenBank/DDBJ databases">
        <authorList>
            <person name="Varghese N."/>
            <person name="Submissions S."/>
        </authorList>
    </citation>
    <scope>NUCLEOTIDE SEQUENCE [LARGE SCALE GENOMIC DNA]</scope>
    <source>
        <strain evidence="2">CGMCC 1.7061</strain>
    </source>
</reference>
<dbReference type="Pfam" id="PF16263">
    <property type="entry name" value="DUF4917"/>
    <property type="match status" value="1"/>
</dbReference>
<dbReference type="EMBL" id="FOUE01000002">
    <property type="protein sequence ID" value="SFM22540.1"/>
    <property type="molecule type" value="Genomic_DNA"/>
</dbReference>
<dbReference type="OrthoDB" id="828244at2"/>
<proteinExistence type="predicted"/>